<dbReference type="GO" id="GO:0016757">
    <property type="term" value="F:glycosyltransferase activity"/>
    <property type="evidence" value="ECO:0007669"/>
    <property type="project" value="InterPro"/>
</dbReference>
<dbReference type="GO" id="GO:0006506">
    <property type="term" value="P:GPI anchor biosynthetic process"/>
    <property type="evidence" value="ECO:0007669"/>
    <property type="project" value="InterPro"/>
</dbReference>
<accession>A0A146F4H8</accession>
<dbReference type="PANTHER" id="PTHR31410">
    <property type="entry name" value="TRANSMEMBRANE PROTEIN 246"/>
    <property type="match status" value="1"/>
</dbReference>
<dbReference type="VEuPathDB" id="FungiDB:ASPFODRAFT_198209"/>
<dbReference type="EMBL" id="BCWF01000009">
    <property type="protein sequence ID" value="GAT21027.1"/>
    <property type="molecule type" value="Genomic_DNA"/>
</dbReference>
<feature type="transmembrane region" description="Helical" evidence="1">
    <location>
        <begin position="300"/>
        <end position="319"/>
    </location>
</feature>
<keyword evidence="1" id="KW-0472">Membrane</keyword>
<feature type="transmembrane region" description="Helical" evidence="1">
    <location>
        <begin position="264"/>
        <end position="288"/>
    </location>
</feature>
<proteinExistence type="predicted"/>
<gene>
    <name evidence="2" type="ORF">RIB2604_00900480</name>
</gene>
<reference evidence="2 3" key="1">
    <citation type="journal article" date="2016" name="DNA Res.">
        <title>Genome sequence of Aspergillus luchuensis NBRC 4314.</title>
        <authorList>
            <person name="Yamada O."/>
            <person name="Machida M."/>
            <person name="Hosoyama A."/>
            <person name="Goto M."/>
            <person name="Takahashi T."/>
            <person name="Futagami T."/>
            <person name="Yamagata Y."/>
            <person name="Takeuchi M."/>
            <person name="Kobayashi T."/>
            <person name="Koike H."/>
            <person name="Abe K."/>
            <person name="Asai K."/>
            <person name="Arita M."/>
            <person name="Fujita N."/>
            <person name="Fukuda K."/>
            <person name="Higa K."/>
            <person name="Horikawa H."/>
            <person name="Ishikawa T."/>
            <person name="Jinno K."/>
            <person name="Kato Y."/>
            <person name="Kirimura K."/>
            <person name="Mizutani O."/>
            <person name="Nakasone K."/>
            <person name="Sano M."/>
            <person name="Shiraishi Y."/>
            <person name="Tsukahara M."/>
            <person name="Gomi K."/>
        </authorList>
    </citation>
    <scope>NUCLEOTIDE SEQUENCE [LARGE SCALE GENOMIC DNA]</scope>
    <source>
        <strain evidence="2 3">RIB 2604</strain>
    </source>
</reference>
<organism evidence="2 3">
    <name type="scientific">Aspergillus kawachii</name>
    <name type="common">White koji mold</name>
    <name type="synonym">Aspergillus awamori var. kawachi</name>
    <dbReference type="NCBI Taxonomy" id="1069201"/>
    <lineage>
        <taxon>Eukaryota</taxon>
        <taxon>Fungi</taxon>
        <taxon>Dikarya</taxon>
        <taxon>Ascomycota</taxon>
        <taxon>Pezizomycotina</taxon>
        <taxon>Eurotiomycetes</taxon>
        <taxon>Eurotiomycetidae</taxon>
        <taxon>Eurotiales</taxon>
        <taxon>Aspergillaceae</taxon>
        <taxon>Aspergillus</taxon>
        <taxon>Aspergillus subgen. Circumdati</taxon>
    </lineage>
</organism>
<dbReference type="AlphaFoldDB" id="A0A146F4H8"/>
<evidence type="ECO:0000313" key="2">
    <source>
        <dbReference type="EMBL" id="GAT21027.1"/>
    </source>
</evidence>
<comment type="caution">
    <text evidence="2">The sequence shown here is derived from an EMBL/GenBank/DDBJ whole genome shotgun (WGS) entry which is preliminary data.</text>
</comment>
<evidence type="ECO:0000256" key="1">
    <source>
        <dbReference type="SAM" id="Phobius"/>
    </source>
</evidence>
<keyword evidence="1" id="KW-0812">Transmembrane</keyword>
<keyword evidence="1" id="KW-1133">Transmembrane helix</keyword>
<dbReference type="PANTHER" id="PTHR31410:SF1">
    <property type="entry name" value="POST-GPI ATTACHMENT TO PROTEINS FACTOR 4"/>
    <property type="match status" value="1"/>
</dbReference>
<dbReference type="Proteomes" id="UP000075230">
    <property type="component" value="Unassembled WGS sequence"/>
</dbReference>
<dbReference type="CDD" id="cd22189">
    <property type="entry name" value="PGAP4-like_fungal"/>
    <property type="match status" value="1"/>
</dbReference>
<dbReference type="GO" id="GO:0000139">
    <property type="term" value="C:Golgi membrane"/>
    <property type="evidence" value="ECO:0007669"/>
    <property type="project" value="InterPro"/>
</dbReference>
<reference evidence="3" key="2">
    <citation type="submission" date="2016-02" db="EMBL/GenBank/DDBJ databases">
        <title>Genome sequencing of Aspergillus luchuensis NBRC 4314.</title>
        <authorList>
            <person name="Yamada O."/>
        </authorList>
    </citation>
    <scope>NUCLEOTIDE SEQUENCE [LARGE SCALE GENOMIC DNA]</scope>
    <source>
        <strain evidence="3">RIB 2604</strain>
    </source>
</reference>
<name>A0A146F4H8_ASPKA</name>
<sequence>MDRYLAVRLMFPNEAIHQFDETEIPGAGSTDKGYYEAINLARLTCWRDPTSAFFAEDQAYKPAYSILRTEQANELIQQANSNTLPQHFQTKASAHPTMCVGIASVARKGARYLQGAVGSILEGLTATEREDMYLIIFIAHSDPAEHPAYTEPWLRALADKVLVYDPDVVDIEHIRSLETPEAKKFAREKGLFDYTYLLKECGKQNTSYTVMLEDDVVALDGWYHRTKQALDVAERKAEEEGVEQWLYLRLFYTEIFLGWNSEEWPIYLFFSLLAVSVIVATTTATRYCCPSTARYLSNEIITILSLVVTPLLITLFFAAGRHTMLPIPEGVHAMPKFGCCSQGFVFPQTRIGDLVSWYESNQAGYVDMLTESYADQNGEVRWALTPSVLQHVGSRSSKTNALGKHRERLTMAERIWNFGFEENDPGELRLEHRLRDEGRG</sequence>
<evidence type="ECO:0000313" key="3">
    <source>
        <dbReference type="Proteomes" id="UP000075230"/>
    </source>
</evidence>
<dbReference type="InterPro" id="IPR029675">
    <property type="entry name" value="PGAP4"/>
</dbReference>
<protein>
    <submittedName>
        <fullName evidence="2">Integral membrane protein</fullName>
    </submittedName>
</protein>